<dbReference type="EMBL" id="VOSK01000267">
    <property type="protein sequence ID" value="MPR29775.1"/>
    <property type="molecule type" value="Genomic_DNA"/>
</dbReference>
<dbReference type="AlphaFoldDB" id="A0A5N7MS07"/>
<organism evidence="1 2">
    <name type="scientific">Microvirga tunisiensis</name>
    <dbReference type="NCBI Taxonomy" id="2108360"/>
    <lineage>
        <taxon>Bacteria</taxon>
        <taxon>Pseudomonadati</taxon>
        <taxon>Pseudomonadota</taxon>
        <taxon>Alphaproteobacteria</taxon>
        <taxon>Hyphomicrobiales</taxon>
        <taxon>Methylobacteriaceae</taxon>
        <taxon>Microvirga</taxon>
    </lineage>
</organism>
<name>A0A5N7MS07_9HYPH</name>
<keyword evidence="2" id="KW-1185">Reference proteome</keyword>
<reference evidence="1 2" key="1">
    <citation type="journal article" date="2019" name="Syst. Appl. Microbiol.">
        <title>Microvirga tunisiensis sp. nov., a root nodule symbiotic bacterium isolated from Lupinus micranthus and L. luteus grown in Northern Tunisia.</title>
        <authorList>
            <person name="Msaddak A."/>
            <person name="Rejili M."/>
            <person name="Duran D."/>
            <person name="Mars M."/>
            <person name="Palacios J.M."/>
            <person name="Ruiz-Argueso T."/>
            <person name="Rey L."/>
            <person name="Imperial J."/>
        </authorList>
    </citation>
    <scope>NUCLEOTIDE SEQUENCE [LARGE SCALE GENOMIC DNA]</scope>
    <source>
        <strain evidence="1 2">Lmie10</strain>
    </source>
</reference>
<evidence type="ECO:0000313" key="1">
    <source>
        <dbReference type="EMBL" id="MPR29775.1"/>
    </source>
</evidence>
<proteinExistence type="predicted"/>
<comment type="caution">
    <text evidence="1">The sequence shown here is derived from an EMBL/GenBank/DDBJ whole genome shotgun (WGS) entry which is preliminary data.</text>
</comment>
<protein>
    <submittedName>
        <fullName evidence="1">Uncharacterized protein</fullName>
    </submittedName>
</protein>
<dbReference type="Pfam" id="PF20131">
    <property type="entry name" value="MC3"/>
    <property type="match status" value="1"/>
</dbReference>
<evidence type="ECO:0000313" key="2">
    <source>
        <dbReference type="Proteomes" id="UP000403266"/>
    </source>
</evidence>
<dbReference type="OrthoDB" id="6883568at2"/>
<gene>
    <name evidence="1" type="ORF">FS320_33055</name>
</gene>
<dbReference type="InterPro" id="IPR045390">
    <property type="entry name" value="ABC-3C_MC3"/>
</dbReference>
<sequence>MTLDLARRIDRTARFTRAAIHFGLQQRLIKIESGLFLPLDEGLLKKAPSSDAVGDVMKRSHRLGFWTGEIKSAPTVFNALGITI</sequence>
<dbReference type="Proteomes" id="UP000403266">
    <property type="component" value="Unassembled WGS sequence"/>
</dbReference>
<accession>A0A5N7MS07</accession>